<feature type="domain" description="SMP-30/Gluconolactonase/LRE-like region" evidence="5">
    <location>
        <begin position="16"/>
        <end position="273"/>
    </location>
</feature>
<feature type="binding site" evidence="3">
    <location>
        <position position="116"/>
    </location>
    <ligand>
        <name>substrate</name>
    </ligand>
</feature>
<accession>A0A8J3QZH7</accession>
<evidence type="ECO:0000256" key="3">
    <source>
        <dbReference type="PIRSR" id="PIRSR605511-2"/>
    </source>
</evidence>
<dbReference type="PRINTS" id="PR01790">
    <property type="entry name" value="SMP30FAMILY"/>
</dbReference>
<dbReference type="GO" id="GO:0004341">
    <property type="term" value="F:gluconolactonase activity"/>
    <property type="evidence" value="ECO:0007669"/>
    <property type="project" value="TreeGrafter"/>
</dbReference>
<evidence type="ECO:0000256" key="4">
    <source>
        <dbReference type="SAM" id="MobiDB-lite"/>
    </source>
</evidence>
<dbReference type="InterPro" id="IPR005511">
    <property type="entry name" value="SMP-30"/>
</dbReference>
<dbReference type="InterPro" id="IPR011042">
    <property type="entry name" value="6-blade_b-propeller_TolB-like"/>
</dbReference>
<dbReference type="Proteomes" id="UP000642748">
    <property type="component" value="Unassembled WGS sequence"/>
</dbReference>
<dbReference type="GO" id="GO:0019853">
    <property type="term" value="P:L-ascorbic acid biosynthetic process"/>
    <property type="evidence" value="ECO:0007669"/>
    <property type="project" value="TreeGrafter"/>
</dbReference>
<dbReference type="PANTHER" id="PTHR10907">
    <property type="entry name" value="REGUCALCIN"/>
    <property type="match status" value="1"/>
</dbReference>
<feature type="binding site" evidence="3">
    <location>
        <position position="164"/>
    </location>
    <ligand>
        <name>a divalent metal cation</name>
        <dbReference type="ChEBI" id="CHEBI:60240"/>
    </ligand>
</feature>
<feature type="binding site" evidence="3">
    <location>
        <position position="118"/>
    </location>
    <ligand>
        <name>substrate</name>
    </ligand>
</feature>
<dbReference type="GO" id="GO:0005509">
    <property type="term" value="F:calcium ion binding"/>
    <property type="evidence" value="ECO:0007669"/>
    <property type="project" value="TreeGrafter"/>
</dbReference>
<evidence type="ECO:0000256" key="2">
    <source>
        <dbReference type="PIRSR" id="PIRSR605511-1"/>
    </source>
</evidence>
<dbReference type="AlphaFoldDB" id="A0A8J3QZH7"/>
<feature type="binding site" evidence="3">
    <location>
        <position position="136"/>
    </location>
    <ligand>
        <name>substrate</name>
    </ligand>
</feature>
<organism evidence="6 7">
    <name type="scientific">Rugosimonospora africana</name>
    <dbReference type="NCBI Taxonomy" id="556532"/>
    <lineage>
        <taxon>Bacteria</taxon>
        <taxon>Bacillati</taxon>
        <taxon>Actinomycetota</taxon>
        <taxon>Actinomycetes</taxon>
        <taxon>Micromonosporales</taxon>
        <taxon>Micromonosporaceae</taxon>
        <taxon>Rugosimonospora</taxon>
    </lineage>
</organism>
<dbReference type="PANTHER" id="PTHR10907:SF47">
    <property type="entry name" value="REGUCALCIN"/>
    <property type="match status" value="1"/>
</dbReference>
<comment type="similarity">
    <text evidence="1">Belongs to the SMP-30/CGR1 family.</text>
</comment>
<evidence type="ECO:0000313" key="6">
    <source>
        <dbReference type="EMBL" id="GIH18605.1"/>
    </source>
</evidence>
<dbReference type="Pfam" id="PF08450">
    <property type="entry name" value="SGL"/>
    <property type="match status" value="1"/>
</dbReference>
<proteinExistence type="inferred from homology"/>
<feature type="active site" description="Proton donor/acceptor" evidence="2">
    <location>
        <position position="214"/>
    </location>
</feature>
<keyword evidence="7" id="KW-1185">Reference proteome</keyword>
<keyword evidence="3" id="KW-0862">Zinc</keyword>
<dbReference type="InterPro" id="IPR013658">
    <property type="entry name" value="SGL"/>
</dbReference>
<feature type="binding site" evidence="3">
    <location>
        <position position="18"/>
    </location>
    <ligand>
        <name>a divalent metal cation</name>
        <dbReference type="ChEBI" id="CHEBI:60240"/>
    </ligand>
</feature>
<feature type="binding site" evidence="3">
    <location>
        <position position="214"/>
    </location>
    <ligand>
        <name>a divalent metal cation</name>
        <dbReference type="ChEBI" id="CHEBI:60240"/>
    </ligand>
</feature>
<protein>
    <submittedName>
        <fullName evidence="6">Gluconolactonase</fullName>
    </submittedName>
</protein>
<reference evidence="6" key="1">
    <citation type="submission" date="2021-01" db="EMBL/GenBank/DDBJ databases">
        <title>Whole genome shotgun sequence of Rugosimonospora africana NBRC 104875.</title>
        <authorList>
            <person name="Komaki H."/>
            <person name="Tamura T."/>
        </authorList>
    </citation>
    <scope>NUCLEOTIDE SEQUENCE</scope>
    <source>
        <strain evidence="6">NBRC 104875</strain>
    </source>
</reference>
<sequence length="305" mass="32334">MRELSPEVAFAGRARVGEGPVWDARHGRLHWVDIPAGHIHTSDPGTDWSGSPRGDRRAEPDQSIGQTTSIELPTQVGAAVPRRGGGFLAATAEGFASVEADGSMTVRCAILPDGERMNDAKCDRYGRFWAGSTTMDFQPGRGALHLLMPDWTTRVVLDGLTLPNGLDWSPDGRTFYLADTMAGEISAFDSDLESASISNRRVLFRMPVEAGMPDGLTVDASGCLWVAIWGGDRVLRLSPDGDVLGEIPMPVHQPSSCAFGGPGLDVLYITSAREGLDLSDDDPAGSVFAVTRPGAVGTPSTPFAG</sequence>
<dbReference type="SUPFAM" id="SSF63829">
    <property type="entry name" value="Calcium-dependent phosphotriesterase"/>
    <property type="match status" value="1"/>
</dbReference>
<feature type="region of interest" description="Disordered" evidence="4">
    <location>
        <begin position="36"/>
        <end position="65"/>
    </location>
</feature>
<gene>
    <name evidence="6" type="ORF">Raf01_67770</name>
</gene>
<dbReference type="Gene3D" id="2.120.10.30">
    <property type="entry name" value="TolB, C-terminal domain"/>
    <property type="match status" value="1"/>
</dbReference>
<evidence type="ECO:0000313" key="7">
    <source>
        <dbReference type="Proteomes" id="UP000642748"/>
    </source>
</evidence>
<comment type="cofactor">
    <cofactor evidence="3">
        <name>Zn(2+)</name>
        <dbReference type="ChEBI" id="CHEBI:29105"/>
    </cofactor>
    <text evidence="3">Binds 1 divalent metal cation per subunit.</text>
</comment>
<comment type="caution">
    <text evidence="6">The sequence shown here is derived from an EMBL/GenBank/DDBJ whole genome shotgun (WGS) entry which is preliminary data.</text>
</comment>
<evidence type="ECO:0000256" key="1">
    <source>
        <dbReference type="ARBA" id="ARBA00008853"/>
    </source>
</evidence>
<keyword evidence="3" id="KW-0479">Metal-binding</keyword>
<name>A0A8J3QZH7_9ACTN</name>
<dbReference type="EMBL" id="BONZ01000068">
    <property type="protein sequence ID" value="GIH18605.1"/>
    <property type="molecule type" value="Genomic_DNA"/>
</dbReference>
<evidence type="ECO:0000259" key="5">
    <source>
        <dbReference type="Pfam" id="PF08450"/>
    </source>
</evidence>